<dbReference type="PANTHER" id="PTHR42807">
    <property type="entry name" value="GLUTARYL-COA DEHYDROGENASE, MITOCHONDRIAL"/>
    <property type="match status" value="1"/>
</dbReference>
<dbReference type="EMBL" id="JADQDF010000001">
    <property type="protein sequence ID" value="MBW0131659.1"/>
    <property type="molecule type" value="Genomic_DNA"/>
</dbReference>
<dbReference type="Pfam" id="PF00441">
    <property type="entry name" value="Acyl-CoA_dh_1"/>
    <property type="match status" value="1"/>
</dbReference>
<reference evidence="7 8" key="1">
    <citation type="submission" date="2020-11" db="EMBL/GenBank/DDBJ databases">
        <title>Pseudonocardia abyssalis sp. nov. and Pseudonocardia oceani sp. nov., description and phylogenomic analysis of two novel actinomycetes isolated from the deep Southern Ocean.</title>
        <authorList>
            <person name="Parra J."/>
        </authorList>
    </citation>
    <scope>NUCLEOTIDE SEQUENCE [LARGE SCALE GENOMIC DNA]</scope>
    <source>
        <strain evidence="8">KRD185</strain>
    </source>
</reference>
<evidence type="ECO:0000259" key="5">
    <source>
        <dbReference type="Pfam" id="PF02770"/>
    </source>
</evidence>
<keyword evidence="8" id="KW-1185">Reference proteome</keyword>
<dbReference type="PANTHER" id="PTHR42807:SF1">
    <property type="entry name" value="GLUTARYL-COA DEHYDROGENASE, MITOCHONDRIAL"/>
    <property type="match status" value="1"/>
</dbReference>
<comment type="caution">
    <text evidence="7">The sequence shown here is derived from an EMBL/GenBank/DDBJ whole genome shotgun (WGS) entry which is preliminary data.</text>
</comment>
<evidence type="ECO:0000256" key="1">
    <source>
        <dbReference type="ARBA" id="ARBA00022630"/>
    </source>
</evidence>
<dbReference type="Pfam" id="PF02771">
    <property type="entry name" value="Acyl-CoA_dh_N"/>
    <property type="match status" value="1"/>
</dbReference>
<dbReference type="InterPro" id="IPR013786">
    <property type="entry name" value="AcylCoA_DH/ox_N"/>
</dbReference>
<dbReference type="InterPro" id="IPR006091">
    <property type="entry name" value="Acyl-CoA_Oxase/DH_mid-dom"/>
</dbReference>
<evidence type="ECO:0000259" key="6">
    <source>
        <dbReference type="Pfam" id="PF02771"/>
    </source>
</evidence>
<accession>A0ABS6UHB6</accession>
<keyword evidence="2" id="KW-0809">Transit peptide</keyword>
<gene>
    <name evidence="7" type="ORF">I4I82_28870</name>
</gene>
<evidence type="ECO:0000259" key="4">
    <source>
        <dbReference type="Pfam" id="PF00441"/>
    </source>
</evidence>
<evidence type="ECO:0000313" key="7">
    <source>
        <dbReference type="EMBL" id="MBW0131659.1"/>
    </source>
</evidence>
<evidence type="ECO:0000313" key="8">
    <source>
        <dbReference type="Proteomes" id="UP000694300"/>
    </source>
</evidence>
<keyword evidence="3" id="KW-0560">Oxidoreductase</keyword>
<feature type="domain" description="Acyl-CoA oxidase/dehydrogenase middle" evidence="5">
    <location>
        <begin position="130"/>
        <end position="220"/>
    </location>
</feature>
<proteinExistence type="predicted"/>
<feature type="domain" description="Acyl-CoA dehydrogenase/oxidase N-terminal" evidence="6">
    <location>
        <begin position="15"/>
        <end position="126"/>
    </location>
</feature>
<name>A0ABS6UHB6_9PSEU</name>
<protein>
    <submittedName>
        <fullName evidence="7">Acyl-CoA dehydrogenase family protein</fullName>
    </submittedName>
</protein>
<dbReference type="InterPro" id="IPR052033">
    <property type="entry name" value="Glutaryl-CoA_DH_mitochondrial"/>
</dbReference>
<evidence type="ECO:0000256" key="2">
    <source>
        <dbReference type="ARBA" id="ARBA00022946"/>
    </source>
</evidence>
<organism evidence="7 8">
    <name type="scientific">Pseudonocardia oceani</name>
    <dbReference type="NCBI Taxonomy" id="2792013"/>
    <lineage>
        <taxon>Bacteria</taxon>
        <taxon>Bacillati</taxon>
        <taxon>Actinomycetota</taxon>
        <taxon>Actinomycetes</taxon>
        <taxon>Pseudonocardiales</taxon>
        <taxon>Pseudonocardiaceae</taxon>
        <taxon>Pseudonocardia</taxon>
    </lineage>
</organism>
<dbReference type="Proteomes" id="UP000694300">
    <property type="component" value="Unassembled WGS sequence"/>
</dbReference>
<dbReference type="Pfam" id="PF02770">
    <property type="entry name" value="Acyl-CoA_dh_M"/>
    <property type="match status" value="1"/>
</dbReference>
<sequence>MTDPLDLLDTASLLTEEERDIQRTVRDFLDDRTRPHIAEWYDSATFPRDLVPELGKLGLLGMHLDGYGCAGTNAVSYGLACLELEGIDSGLRSFVSVQGSLSMYSIWRWGSEEQKSEWLPRLAAGEAIGCFGLTEPDFGSNPAGMRTRAVRDGDDWVINGSKTWITNGGLADIATVWAQTDDGIRGFLVPRATRGFTTTDIKQKLSLRASVTSSLHLEDVRLPASARLPEARGLRGPLACLNEARFGILFGAVGAARDSLRTALQYADSRIQFDRPISAFQLTQKKLADMAVALNSAMLVALHLGRLKDRHELRVEQVSVGKLNNVREAIAIARECRTILGGSGISGEYSPLRHANNLESVRTYEGTDEVHTLVIGQALTGQAAYR</sequence>
<dbReference type="InterPro" id="IPR009075">
    <property type="entry name" value="AcylCo_DH/oxidase_C"/>
</dbReference>
<keyword evidence="1" id="KW-0285">Flavoprotein</keyword>
<evidence type="ECO:0000256" key="3">
    <source>
        <dbReference type="ARBA" id="ARBA00023002"/>
    </source>
</evidence>
<feature type="domain" description="Acyl-CoA dehydrogenase/oxidase C-terminal" evidence="4">
    <location>
        <begin position="232"/>
        <end position="379"/>
    </location>
</feature>